<protein>
    <submittedName>
        <fullName evidence="2">Sodium/hydrogen exchanger family protein</fullName>
    </submittedName>
</protein>
<feature type="transmembrane region" description="Helical" evidence="1">
    <location>
        <begin position="31"/>
        <end position="51"/>
    </location>
</feature>
<dbReference type="Proteomes" id="UP000077701">
    <property type="component" value="Unassembled WGS sequence"/>
</dbReference>
<gene>
    <name evidence="2" type="ORF">PS9374_01613</name>
</gene>
<evidence type="ECO:0000313" key="2">
    <source>
        <dbReference type="EMBL" id="GAT65969.1"/>
    </source>
</evidence>
<reference evidence="2 3" key="1">
    <citation type="journal article" date="2016" name="Genome Announc.">
        <title>Draft Genome Sequence of Planomonospora sphaerica JCM9374, a Rare Actinomycete.</title>
        <authorList>
            <person name="Dohra H."/>
            <person name="Suzuki T."/>
            <person name="Inoue Y."/>
            <person name="Kodani S."/>
        </authorList>
    </citation>
    <scope>NUCLEOTIDE SEQUENCE [LARGE SCALE GENOMIC DNA]</scope>
    <source>
        <strain evidence="2 3">JCM 9374</strain>
    </source>
</reference>
<name>A0A171C1X5_9ACTN</name>
<evidence type="ECO:0000256" key="1">
    <source>
        <dbReference type="SAM" id="Phobius"/>
    </source>
</evidence>
<keyword evidence="1" id="KW-0812">Transmembrane</keyword>
<accession>A0A171C1X5</accession>
<feature type="transmembrane region" description="Helical" evidence="1">
    <location>
        <begin position="303"/>
        <end position="321"/>
    </location>
</feature>
<dbReference type="RefSeq" id="WP_068895775.1">
    <property type="nucleotide sequence ID" value="NZ_BDCX01000003.1"/>
</dbReference>
<proteinExistence type="predicted"/>
<reference evidence="3" key="2">
    <citation type="submission" date="2016-04" db="EMBL/GenBank/DDBJ databases">
        <title>Planomonospora sphaerica JCM9374 whole genome shotgun sequence.</title>
        <authorList>
            <person name="Suzuki T."/>
            <person name="Dohra H."/>
            <person name="Kodani S."/>
        </authorList>
    </citation>
    <scope>NUCLEOTIDE SEQUENCE [LARGE SCALE GENOMIC DNA]</scope>
    <source>
        <strain evidence="3">JCM 9374</strain>
    </source>
</reference>
<keyword evidence="1" id="KW-1133">Transmembrane helix</keyword>
<comment type="caution">
    <text evidence="2">The sequence shown here is derived from an EMBL/GenBank/DDBJ whole genome shotgun (WGS) entry which is preliminary data.</text>
</comment>
<keyword evidence="1" id="KW-0472">Membrane</keyword>
<feature type="transmembrane region" description="Helical" evidence="1">
    <location>
        <begin position="157"/>
        <end position="175"/>
    </location>
</feature>
<feature type="transmembrane region" description="Helical" evidence="1">
    <location>
        <begin position="63"/>
        <end position="85"/>
    </location>
</feature>
<dbReference type="STRING" id="161355.PS9374_01613"/>
<keyword evidence="3" id="KW-1185">Reference proteome</keyword>
<feature type="transmembrane region" description="Helical" evidence="1">
    <location>
        <begin position="220"/>
        <end position="241"/>
    </location>
</feature>
<feature type="transmembrane region" description="Helical" evidence="1">
    <location>
        <begin position="187"/>
        <end position="214"/>
    </location>
</feature>
<sequence>MARIGLLIAVVTAGWLAAELGGLDGLEHSTAYVLFSSLLLAIGLYGSTHGIDRAEAREHTRLIVLAVTVGVVLKTAFIAGVVYLVSGDPRALIMAVVVAQIDPLSVASVMKDDRLSARAKTILGAWSSFDDPVTIILAVYAAALVRGSGGGGLSMDYFADLGLNALFALVAYLVWRLVRNAPPVLSYLAAAGAVVSAAWSSLMLGLAAAGLYLRLPDSRWLLRAVSAAFALSAFLMGLLLVGGTSLGMGVLLGLAAFAAQMVAALVLTHGLPVVDRVHLGLAQQNGVTAVILALVFERDFGGFVAVVAPAILTINLVHAAANRAADAWGPGRGARGPVPSAPR</sequence>
<evidence type="ECO:0000313" key="3">
    <source>
        <dbReference type="Proteomes" id="UP000077701"/>
    </source>
</evidence>
<dbReference type="EMBL" id="BDCX01000003">
    <property type="protein sequence ID" value="GAT65969.1"/>
    <property type="molecule type" value="Genomic_DNA"/>
</dbReference>
<dbReference type="AlphaFoldDB" id="A0A171C1X5"/>
<feature type="transmembrane region" description="Helical" evidence="1">
    <location>
        <begin position="248"/>
        <end position="271"/>
    </location>
</feature>
<feature type="transmembrane region" description="Helical" evidence="1">
    <location>
        <begin position="91"/>
        <end position="110"/>
    </location>
</feature>
<dbReference type="OrthoDB" id="517234at2"/>
<organism evidence="2 3">
    <name type="scientific">Planomonospora sphaerica</name>
    <dbReference type="NCBI Taxonomy" id="161355"/>
    <lineage>
        <taxon>Bacteria</taxon>
        <taxon>Bacillati</taxon>
        <taxon>Actinomycetota</taxon>
        <taxon>Actinomycetes</taxon>
        <taxon>Streptosporangiales</taxon>
        <taxon>Streptosporangiaceae</taxon>
        <taxon>Planomonospora</taxon>
    </lineage>
</organism>
<feature type="transmembrane region" description="Helical" evidence="1">
    <location>
        <begin position="122"/>
        <end position="145"/>
    </location>
</feature>